<feature type="compositionally biased region" description="Acidic residues" evidence="1">
    <location>
        <begin position="960"/>
        <end position="999"/>
    </location>
</feature>
<feature type="region of interest" description="Disordered" evidence="1">
    <location>
        <begin position="792"/>
        <end position="820"/>
    </location>
</feature>
<dbReference type="EMBL" id="JARJCM010000412">
    <property type="protein sequence ID" value="KAJ7017389.1"/>
    <property type="molecule type" value="Genomic_DNA"/>
</dbReference>
<comment type="caution">
    <text evidence="3">The sequence shown here is derived from an EMBL/GenBank/DDBJ whole genome shotgun (WGS) entry which is preliminary data.</text>
</comment>
<dbReference type="Pfam" id="PF18758">
    <property type="entry name" value="KDZ"/>
    <property type="match status" value="1"/>
</dbReference>
<feature type="region of interest" description="Disordered" evidence="1">
    <location>
        <begin position="17"/>
        <end position="63"/>
    </location>
</feature>
<feature type="region of interest" description="Disordered" evidence="1">
    <location>
        <begin position="930"/>
        <end position="999"/>
    </location>
</feature>
<name>A0AAD6RXV4_9AGAR</name>
<protein>
    <recommendedName>
        <fullName evidence="2">CxC2-like cysteine cluster KDZ transposase-associated domain-containing protein</fullName>
    </recommendedName>
</protein>
<dbReference type="PANTHER" id="PTHR33104">
    <property type="entry name" value="SI:DKEY-29D5.2"/>
    <property type="match status" value="1"/>
</dbReference>
<feature type="domain" description="CxC2-like cysteine cluster KDZ transposase-associated" evidence="2">
    <location>
        <begin position="83"/>
        <end position="191"/>
    </location>
</feature>
<sequence length="999" mass="113013">RVLRSVVPIAPPSPIKLARSAGSSKVVDRRAAVRPDVEPDADDRYEMWRDPEDDSPPSLQLPSPKKEAIFSAWTGVHFVPTSLKALGLHVQFGHPPGEPCDSPTPAHTDFIVLEENGIHEVTVDYCGCERSADAGPPDIQLLRGGWYPASEKRPQTCMTLNALNHFHVQTLQAKTTMYDYYQTLEKLTRNDGSRGVDRYQVLIRICREVPAPDDAQEGAGVEATKPGELAVLCPACPRPGINLPKDWEQASKEDRFIYTLFLALDACFRLKRGLVSSELKDPGLGTGWAYMTENVEYRNGLAALDYANTKFSRGYSTTGVGMGVCARHEFIQANGVGDLQKGERYANMDYVLGSILRHHDPLLRKIISYDIICQWWKELMARMALLPALVRCFLILPMIAFVIPKLHIHAHTVLCNILYSLNLIPGSGQTDGEGIERPWANIGGIASSTRIMGPGARHDTIDDHWSHWNWQKLVSLASTLRRRLDKAREQRVVQREAYEAFSQQQTERVPVWKKMVHDYEDDPKKKNPYEMVVKGLTEHEVRRQFQEEEEADACKGVAMKHKVSPGTFITECLEVEEEQRRIRVQAELKKAQSTVQQTDMGALRTKLIRRLDRLRKLQQTYTPASIVALEGRDAPPEELPENEPLFLPSALSDAERETGCSAGLLEMELLMRDAQCRISLVRLRNQLHIKARFLNYKKLHARHQGANTRARTIVTRNESKIRLHSEKYQAAWNAMLAVVGDESKVGWRKLRKADIRCMEDADDLALKEEKRKRALDRRKRKYHELLSHGEDVAEWEEDEDEEGEGEEEGNRGKGAGRTAGESRREVSWIWTTMGLSGSDEGLEDALRIEWAKSYARMRRWEEEVRLLEEEFRRLPISLEFQAVEWEKRLKAVKVGEIEESIAQGLIAYAAKQAKLFRDIAARAETTRTAPAIAKGKKRAREPIRDPLAETTGGLAGGVRDEDEEDDDDDALDVDGDEAEERGGVESDEELIMGSEVDDE</sequence>
<evidence type="ECO:0000313" key="3">
    <source>
        <dbReference type="EMBL" id="KAJ7017389.1"/>
    </source>
</evidence>
<evidence type="ECO:0000256" key="1">
    <source>
        <dbReference type="SAM" id="MobiDB-lite"/>
    </source>
</evidence>
<dbReference type="Pfam" id="PF18803">
    <property type="entry name" value="CxC2"/>
    <property type="match status" value="1"/>
</dbReference>
<dbReference type="InterPro" id="IPR041457">
    <property type="entry name" value="CxC2_KDZ-assoc"/>
</dbReference>
<keyword evidence="4" id="KW-1185">Reference proteome</keyword>
<gene>
    <name evidence="3" type="ORF">C8F04DRAFT_1336770</name>
</gene>
<dbReference type="AlphaFoldDB" id="A0AAD6RXV4"/>
<feature type="compositionally biased region" description="Basic and acidic residues" evidence="1">
    <location>
        <begin position="26"/>
        <end position="50"/>
    </location>
</feature>
<feature type="compositionally biased region" description="Acidic residues" evidence="1">
    <location>
        <begin position="792"/>
        <end position="807"/>
    </location>
</feature>
<evidence type="ECO:0000259" key="2">
    <source>
        <dbReference type="Pfam" id="PF18803"/>
    </source>
</evidence>
<dbReference type="Proteomes" id="UP001218188">
    <property type="component" value="Unassembled WGS sequence"/>
</dbReference>
<reference evidence="3" key="1">
    <citation type="submission" date="2023-03" db="EMBL/GenBank/DDBJ databases">
        <title>Massive genome expansion in bonnet fungi (Mycena s.s.) driven by repeated elements and novel gene families across ecological guilds.</title>
        <authorList>
            <consortium name="Lawrence Berkeley National Laboratory"/>
            <person name="Harder C.B."/>
            <person name="Miyauchi S."/>
            <person name="Viragh M."/>
            <person name="Kuo A."/>
            <person name="Thoen E."/>
            <person name="Andreopoulos B."/>
            <person name="Lu D."/>
            <person name="Skrede I."/>
            <person name="Drula E."/>
            <person name="Henrissat B."/>
            <person name="Morin E."/>
            <person name="Kohler A."/>
            <person name="Barry K."/>
            <person name="LaButti K."/>
            <person name="Morin E."/>
            <person name="Salamov A."/>
            <person name="Lipzen A."/>
            <person name="Mereny Z."/>
            <person name="Hegedus B."/>
            <person name="Baldrian P."/>
            <person name="Stursova M."/>
            <person name="Weitz H."/>
            <person name="Taylor A."/>
            <person name="Grigoriev I.V."/>
            <person name="Nagy L.G."/>
            <person name="Martin F."/>
            <person name="Kauserud H."/>
        </authorList>
    </citation>
    <scope>NUCLEOTIDE SEQUENCE</scope>
    <source>
        <strain evidence="3">CBHHK200</strain>
    </source>
</reference>
<dbReference type="PANTHER" id="PTHR33104:SF2">
    <property type="entry name" value="CXC3 LIKE CYSTEINE CLUSTER DOMAIN-CONTAINING PROTEIN"/>
    <property type="match status" value="1"/>
</dbReference>
<proteinExistence type="predicted"/>
<feature type="non-terminal residue" evidence="3">
    <location>
        <position position="1"/>
    </location>
</feature>
<accession>A0AAD6RXV4</accession>
<organism evidence="3 4">
    <name type="scientific">Mycena alexandri</name>
    <dbReference type="NCBI Taxonomy" id="1745969"/>
    <lineage>
        <taxon>Eukaryota</taxon>
        <taxon>Fungi</taxon>
        <taxon>Dikarya</taxon>
        <taxon>Basidiomycota</taxon>
        <taxon>Agaricomycotina</taxon>
        <taxon>Agaricomycetes</taxon>
        <taxon>Agaricomycetidae</taxon>
        <taxon>Agaricales</taxon>
        <taxon>Marasmiineae</taxon>
        <taxon>Mycenaceae</taxon>
        <taxon>Mycena</taxon>
    </lineage>
</organism>
<evidence type="ECO:0000313" key="4">
    <source>
        <dbReference type="Proteomes" id="UP001218188"/>
    </source>
</evidence>
<dbReference type="InterPro" id="IPR040521">
    <property type="entry name" value="KDZ"/>
</dbReference>